<accession>A0A8C9D8B0</accession>
<reference evidence="1" key="1">
    <citation type="submission" date="2025-08" db="UniProtKB">
        <authorList>
            <consortium name="Ensembl"/>
        </authorList>
    </citation>
    <scope>IDENTIFICATION</scope>
</reference>
<reference evidence="1" key="2">
    <citation type="submission" date="2025-09" db="UniProtKB">
        <authorList>
            <consortium name="Ensembl"/>
        </authorList>
    </citation>
    <scope>IDENTIFICATION</scope>
</reference>
<dbReference type="Proteomes" id="UP000694399">
    <property type="component" value="Unassembled WGS sequence"/>
</dbReference>
<evidence type="ECO:0000313" key="1">
    <source>
        <dbReference type="Ensembl" id="ENSPLOP00000021799.1"/>
    </source>
</evidence>
<organism evidence="1 2">
    <name type="scientific">Panthera leo</name>
    <name type="common">Lion</name>
    <dbReference type="NCBI Taxonomy" id="9689"/>
    <lineage>
        <taxon>Eukaryota</taxon>
        <taxon>Metazoa</taxon>
        <taxon>Chordata</taxon>
        <taxon>Craniata</taxon>
        <taxon>Vertebrata</taxon>
        <taxon>Euteleostomi</taxon>
        <taxon>Mammalia</taxon>
        <taxon>Eutheria</taxon>
        <taxon>Laurasiatheria</taxon>
        <taxon>Carnivora</taxon>
        <taxon>Feliformia</taxon>
        <taxon>Felidae</taxon>
        <taxon>Pantherinae</taxon>
        <taxon>Panthera</taxon>
    </lineage>
</organism>
<proteinExistence type="predicted"/>
<evidence type="ECO:0000313" key="2">
    <source>
        <dbReference type="Proteomes" id="UP000694399"/>
    </source>
</evidence>
<dbReference type="GeneTree" id="ENSGT01000000221142"/>
<dbReference type="AlphaFoldDB" id="A0A8C9D8B0"/>
<protein>
    <submittedName>
        <fullName evidence="1">Uncharacterized protein</fullName>
    </submittedName>
</protein>
<sequence length="72" mass="8050">MRKRGVSDRGPADGERLIESGFNVTFTIRLFMHVKEVGSIFRKKGESVRICGEGLPLEAYTLQGQHAIPQPH</sequence>
<dbReference type="Ensembl" id="ENSPLOT00000024074.1">
    <property type="protein sequence ID" value="ENSPLOP00000021799.1"/>
    <property type="gene ID" value="ENSPLOG00000015961.1"/>
</dbReference>
<name>A0A8C9D8B0_PANLE</name>
<keyword evidence="2" id="KW-1185">Reference proteome</keyword>